<dbReference type="PANTHER" id="PTHR44688">
    <property type="entry name" value="DNA-BINDING TRANSCRIPTIONAL ACTIVATOR DEVR_DOSR"/>
    <property type="match status" value="1"/>
</dbReference>
<feature type="domain" description="Response regulatory" evidence="7">
    <location>
        <begin position="1"/>
        <end position="114"/>
    </location>
</feature>
<evidence type="ECO:0000256" key="3">
    <source>
        <dbReference type="ARBA" id="ARBA00023163"/>
    </source>
</evidence>
<dbReference type="InterPro" id="IPR001789">
    <property type="entry name" value="Sig_transdc_resp-reg_receiver"/>
</dbReference>
<dbReference type="Pfam" id="PF00072">
    <property type="entry name" value="Response_reg"/>
    <property type="match status" value="1"/>
</dbReference>
<keyword evidence="3" id="KW-0804">Transcription</keyword>
<dbReference type="GO" id="GO:0003677">
    <property type="term" value="F:DNA binding"/>
    <property type="evidence" value="ECO:0007669"/>
    <property type="project" value="UniProtKB-KW"/>
</dbReference>
<dbReference type="Proteomes" id="UP000199423">
    <property type="component" value="Unassembled WGS sequence"/>
</dbReference>
<dbReference type="GO" id="GO:0006355">
    <property type="term" value="P:regulation of DNA-templated transcription"/>
    <property type="evidence" value="ECO:0007669"/>
    <property type="project" value="InterPro"/>
</dbReference>
<sequence>MHVIDDDPAIRDSLSVLLRTAGFDGRLFSSAEAFLGSLKDKRPICALVDVCLPGMSGLELQQHLAQREIDAVLVVMTGQANVPIAVQAMRLGALHFIEKPLDPEVLLETLNEALARQRKLAEQRARRDEAQTCLQKLTSREREVFSLLVEGHLNKEIAGRLGISTRTAEHHRSHIMTKLSARSLSRLVRMSLVNLDSRAP</sequence>
<evidence type="ECO:0000313" key="8">
    <source>
        <dbReference type="EMBL" id="SFV25794.1"/>
    </source>
</evidence>
<organism evidence="8 9">
    <name type="scientific">Hyphomicrobium facile</name>
    <dbReference type="NCBI Taxonomy" id="51670"/>
    <lineage>
        <taxon>Bacteria</taxon>
        <taxon>Pseudomonadati</taxon>
        <taxon>Pseudomonadota</taxon>
        <taxon>Alphaproteobacteria</taxon>
        <taxon>Hyphomicrobiales</taxon>
        <taxon>Hyphomicrobiaceae</taxon>
        <taxon>Hyphomicrobium</taxon>
    </lineage>
</organism>
<dbReference type="PANTHER" id="PTHR44688:SF16">
    <property type="entry name" value="DNA-BINDING TRANSCRIPTIONAL ACTIVATOR DEVR_DOSR"/>
    <property type="match status" value="1"/>
</dbReference>
<dbReference type="InterPro" id="IPR000792">
    <property type="entry name" value="Tscrpt_reg_LuxR_C"/>
</dbReference>
<name>A0A1I7MTR3_9HYPH</name>
<dbReference type="Gene3D" id="3.40.50.2300">
    <property type="match status" value="1"/>
</dbReference>
<dbReference type="GO" id="GO:0000160">
    <property type="term" value="P:phosphorelay signal transduction system"/>
    <property type="evidence" value="ECO:0007669"/>
    <property type="project" value="InterPro"/>
</dbReference>
<dbReference type="STRING" id="51670.SAMN04488557_0136"/>
<dbReference type="PROSITE" id="PS50043">
    <property type="entry name" value="HTH_LUXR_2"/>
    <property type="match status" value="1"/>
</dbReference>
<dbReference type="PRINTS" id="PR00038">
    <property type="entry name" value="HTHLUXR"/>
</dbReference>
<dbReference type="PROSITE" id="PS50110">
    <property type="entry name" value="RESPONSE_REGULATORY"/>
    <property type="match status" value="1"/>
</dbReference>
<dbReference type="Gene3D" id="1.10.10.10">
    <property type="entry name" value="Winged helix-like DNA-binding domain superfamily/Winged helix DNA-binding domain"/>
    <property type="match status" value="1"/>
</dbReference>
<dbReference type="InterPro" id="IPR036388">
    <property type="entry name" value="WH-like_DNA-bd_sf"/>
</dbReference>
<evidence type="ECO:0000256" key="2">
    <source>
        <dbReference type="ARBA" id="ARBA00023125"/>
    </source>
</evidence>
<reference evidence="9" key="1">
    <citation type="submission" date="2016-10" db="EMBL/GenBank/DDBJ databases">
        <authorList>
            <person name="Varghese N."/>
            <person name="Submissions S."/>
        </authorList>
    </citation>
    <scope>NUCLEOTIDE SEQUENCE [LARGE SCALE GENOMIC DNA]</scope>
    <source>
        <strain evidence="9">DSM 1565</strain>
    </source>
</reference>
<evidence type="ECO:0000259" key="6">
    <source>
        <dbReference type="PROSITE" id="PS50043"/>
    </source>
</evidence>
<keyword evidence="9" id="KW-1185">Reference proteome</keyword>
<dbReference type="SMART" id="SM00448">
    <property type="entry name" value="REC"/>
    <property type="match status" value="1"/>
</dbReference>
<evidence type="ECO:0000256" key="5">
    <source>
        <dbReference type="SAM" id="Coils"/>
    </source>
</evidence>
<evidence type="ECO:0000313" key="9">
    <source>
        <dbReference type="Proteomes" id="UP000199423"/>
    </source>
</evidence>
<dbReference type="CDD" id="cd06170">
    <property type="entry name" value="LuxR_C_like"/>
    <property type="match status" value="1"/>
</dbReference>
<dbReference type="EMBL" id="FPCH01000001">
    <property type="protein sequence ID" value="SFV25794.1"/>
    <property type="molecule type" value="Genomic_DNA"/>
</dbReference>
<accession>A0A1I7MTR3</accession>
<gene>
    <name evidence="8" type="ORF">SAMN04488557_0136</name>
</gene>
<dbReference type="InterPro" id="IPR011006">
    <property type="entry name" value="CheY-like_superfamily"/>
</dbReference>
<evidence type="ECO:0000256" key="1">
    <source>
        <dbReference type="ARBA" id="ARBA00023015"/>
    </source>
</evidence>
<dbReference type="Pfam" id="PF00196">
    <property type="entry name" value="GerE"/>
    <property type="match status" value="1"/>
</dbReference>
<keyword evidence="2" id="KW-0238">DNA-binding</keyword>
<feature type="coiled-coil region" evidence="5">
    <location>
        <begin position="111"/>
        <end position="140"/>
    </location>
</feature>
<dbReference type="SUPFAM" id="SSF52172">
    <property type="entry name" value="CheY-like"/>
    <property type="match status" value="1"/>
</dbReference>
<feature type="domain" description="HTH luxR-type" evidence="6">
    <location>
        <begin position="130"/>
        <end position="195"/>
    </location>
</feature>
<evidence type="ECO:0000256" key="4">
    <source>
        <dbReference type="PROSITE-ProRule" id="PRU00169"/>
    </source>
</evidence>
<dbReference type="AlphaFoldDB" id="A0A1I7MTR3"/>
<protein>
    <submittedName>
        <fullName evidence="8">Two component transcriptional regulator, LuxR family</fullName>
    </submittedName>
</protein>
<feature type="modified residue" description="4-aspartylphosphate" evidence="4">
    <location>
        <position position="49"/>
    </location>
</feature>
<dbReference type="SMART" id="SM00421">
    <property type="entry name" value="HTH_LUXR"/>
    <property type="match status" value="1"/>
</dbReference>
<keyword evidence="1" id="KW-0805">Transcription regulation</keyword>
<keyword evidence="5" id="KW-0175">Coiled coil</keyword>
<evidence type="ECO:0000259" key="7">
    <source>
        <dbReference type="PROSITE" id="PS50110"/>
    </source>
</evidence>
<keyword evidence="4" id="KW-0597">Phosphoprotein</keyword>
<proteinExistence type="predicted"/>